<name>A0A1L8TP24_9ENTE</name>
<gene>
    <name evidence="1" type="ORF">RV04_GL001245</name>
</gene>
<accession>A0A1L8TP24</accession>
<protein>
    <submittedName>
        <fullName evidence="1">Uncharacterized protein</fullName>
    </submittedName>
</protein>
<proteinExistence type="predicted"/>
<evidence type="ECO:0000313" key="1">
    <source>
        <dbReference type="EMBL" id="OJG46079.1"/>
    </source>
</evidence>
<dbReference type="STRING" id="249189.RV04_GL001245"/>
<dbReference type="EMBL" id="JXKQ01000003">
    <property type="protein sequence ID" value="OJG46079.1"/>
    <property type="molecule type" value="Genomic_DNA"/>
</dbReference>
<dbReference type="Proteomes" id="UP000182077">
    <property type="component" value="Unassembled WGS sequence"/>
</dbReference>
<keyword evidence="2" id="KW-1185">Reference proteome</keyword>
<sequence>MILTIKRIGDKKQLIDNRRIKDKMILTRKILNENKEK</sequence>
<evidence type="ECO:0000313" key="2">
    <source>
        <dbReference type="Proteomes" id="UP000182077"/>
    </source>
</evidence>
<organism evidence="1 2">
    <name type="scientific">Enterococcus hermanniensis</name>
    <dbReference type="NCBI Taxonomy" id="249189"/>
    <lineage>
        <taxon>Bacteria</taxon>
        <taxon>Bacillati</taxon>
        <taxon>Bacillota</taxon>
        <taxon>Bacilli</taxon>
        <taxon>Lactobacillales</taxon>
        <taxon>Enterococcaceae</taxon>
        <taxon>Enterococcus</taxon>
    </lineage>
</organism>
<reference evidence="1 2" key="1">
    <citation type="submission" date="2014-12" db="EMBL/GenBank/DDBJ databases">
        <title>Draft genome sequences of 29 type strains of Enterococci.</title>
        <authorList>
            <person name="Zhong Z."/>
            <person name="Sun Z."/>
            <person name="Liu W."/>
            <person name="Zhang W."/>
            <person name="Zhang H."/>
        </authorList>
    </citation>
    <scope>NUCLEOTIDE SEQUENCE [LARGE SCALE GENOMIC DNA]</scope>
    <source>
        <strain evidence="1 2">DSM 17122</strain>
    </source>
</reference>
<comment type="caution">
    <text evidence="1">The sequence shown here is derived from an EMBL/GenBank/DDBJ whole genome shotgun (WGS) entry which is preliminary data.</text>
</comment>
<dbReference type="AlphaFoldDB" id="A0A1L8TP24"/>